<comment type="caution">
    <text evidence="1">The sequence shown here is derived from an EMBL/GenBank/DDBJ whole genome shotgun (WGS) entry which is preliminary data.</text>
</comment>
<evidence type="ECO:0000313" key="1">
    <source>
        <dbReference type="EMBL" id="KAL3266737.1"/>
    </source>
</evidence>
<evidence type="ECO:0000313" key="2">
    <source>
        <dbReference type="Proteomes" id="UP001516400"/>
    </source>
</evidence>
<gene>
    <name evidence="1" type="ORF">HHI36_010898</name>
</gene>
<dbReference type="Proteomes" id="UP001516400">
    <property type="component" value="Unassembled WGS sequence"/>
</dbReference>
<proteinExistence type="predicted"/>
<sequence>MLYLPSIGNNDNSPCTHAIVFGRSSEHQQAQPHIKRGEEEEVVLQNGRGTVSFITANPSPYSDITPLKYSEDISAVPTISHILSKRKKQPDKLLNCQSEMEVKRKSLRLY</sequence>
<dbReference type="AlphaFoldDB" id="A0ABD2MK43"/>
<organism evidence="1 2">
    <name type="scientific">Cryptolaemus montrouzieri</name>
    <dbReference type="NCBI Taxonomy" id="559131"/>
    <lineage>
        <taxon>Eukaryota</taxon>
        <taxon>Metazoa</taxon>
        <taxon>Ecdysozoa</taxon>
        <taxon>Arthropoda</taxon>
        <taxon>Hexapoda</taxon>
        <taxon>Insecta</taxon>
        <taxon>Pterygota</taxon>
        <taxon>Neoptera</taxon>
        <taxon>Endopterygota</taxon>
        <taxon>Coleoptera</taxon>
        <taxon>Polyphaga</taxon>
        <taxon>Cucujiformia</taxon>
        <taxon>Coccinelloidea</taxon>
        <taxon>Coccinellidae</taxon>
        <taxon>Scymninae</taxon>
        <taxon>Scymnini</taxon>
        <taxon>Cryptolaemus</taxon>
    </lineage>
</organism>
<keyword evidence="2" id="KW-1185">Reference proteome</keyword>
<dbReference type="EMBL" id="JABFTP020000001">
    <property type="protein sequence ID" value="KAL3266737.1"/>
    <property type="molecule type" value="Genomic_DNA"/>
</dbReference>
<accession>A0ABD2MK43</accession>
<protein>
    <submittedName>
        <fullName evidence="1">Uncharacterized protein</fullName>
    </submittedName>
</protein>
<reference evidence="1 2" key="1">
    <citation type="journal article" date="2021" name="BMC Biol.">
        <title>Horizontally acquired antibacterial genes associated with adaptive radiation of ladybird beetles.</title>
        <authorList>
            <person name="Li H.S."/>
            <person name="Tang X.F."/>
            <person name="Huang Y.H."/>
            <person name="Xu Z.Y."/>
            <person name="Chen M.L."/>
            <person name="Du X.Y."/>
            <person name="Qiu B.Y."/>
            <person name="Chen P.T."/>
            <person name="Zhang W."/>
            <person name="Slipinski A."/>
            <person name="Escalona H.E."/>
            <person name="Waterhouse R.M."/>
            <person name="Zwick A."/>
            <person name="Pang H."/>
        </authorList>
    </citation>
    <scope>NUCLEOTIDE SEQUENCE [LARGE SCALE GENOMIC DNA]</scope>
    <source>
        <strain evidence="1">SYSU2018</strain>
    </source>
</reference>
<name>A0ABD2MK43_9CUCU</name>